<evidence type="ECO:0000256" key="6">
    <source>
        <dbReference type="SAM" id="Phobius"/>
    </source>
</evidence>
<keyword evidence="9" id="KW-1185">Reference proteome</keyword>
<proteinExistence type="predicted"/>
<feature type="transmembrane region" description="Helical" evidence="6">
    <location>
        <begin position="383"/>
        <end position="405"/>
    </location>
</feature>
<reference evidence="8 9" key="1">
    <citation type="submission" date="2024-06" db="EMBL/GenBank/DDBJ databases">
        <title>Halorubrum miltondacostae sp. nov., a potential PHA producer isolated from an inland solar saltern in Rio Maior, Portugal.</title>
        <authorList>
            <person name="Albuquerque L."/>
            <person name="Viver T."/>
            <person name="Barroso C."/>
            <person name="Claudino R."/>
            <person name="Galvan M."/>
            <person name="Simoes G."/>
            <person name="Lobo Da Cunha A."/>
            <person name="Egas C."/>
        </authorList>
    </citation>
    <scope>NUCLEOTIDE SEQUENCE [LARGE SCALE GENOMIC DNA]</scope>
    <source>
        <strain evidence="8 9">RMP-11</strain>
    </source>
</reference>
<feature type="transmembrane region" description="Helical" evidence="6">
    <location>
        <begin position="82"/>
        <end position="105"/>
    </location>
</feature>
<evidence type="ECO:0000256" key="4">
    <source>
        <dbReference type="ARBA" id="ARBA00022989"/>
    </source>
</evidence>
<dbReference type="Pfam" id="PF13520">
    <property type="entry name" value="AA_permease_2"/>
    <property type="match status" value="1"/>
</dbReference>
<feature type="transmembrane region" description="Helical" evidence="6">
    <location>
        <begin position="411"/>
        <end position="430"/>
    </location>
</feature>
<dbReference type="InterPro" id="IPR014729">
    <property type="entry name" value="Rossmann-like_a/b/a_fold"/>
</dbReference>
<accession>A0ABD5M7N9</accession>
<organism evidence="8 9">
    <name type="scientific">Halorubrum miltondacostae</name>
    <dbReference type="NCBI Taxonomy" id="3076378"/>
    <lineage>
        <taxon>Archaea</taxon>
        <taxon>Methanobacteriati</taxon>
        <taxon>Methanobacteriota</taxon>
        <taxon>Stenosarchaea group</taxon>
        <taxon>Halobacteria</taxon>
        <taxon>Halobacteriales</taxon>
        <taxon>Haloferacaceae</taxon>
        <taxon>Halorubrum</taxon>
    </lineage>
</organism>
<feature type="transmembrane region" description="Helical" evidence="6">
    <location>
        <begin position="189"/>
        <end position="211"/>
    </location>
</feature>
<feature type="transmembrane region" description="Helical" evidence="6">
    <location>
        <begin position="42"/>
        <end position="61"/>
    </location>
</feature>
<dbReference type="Proteomes" id="UP001567572">
    <property type="component" value="Unassembled WGS sequence"/>
</dbReference>
<dbReference type="AlphaFoldDB" id="A0ABD5M7N9"/>
<feature type="transmembrane region" description="Helical" evidence="6">
    <location>
        <begin position="262"/>
        <end position="284"/>
    </location>
</feature>
<feature type="transmembrane region" description="Helical" evidence="6">
    <location>
        <begin position="324"/>
        <end position="346"/>
    </location>
</feature>
<dbReference type="InterPro" id="IPR050367">
    <property type="entry name" value="APC_superfamily"/>
</dbReference>
<sequence length="731" mass="76999">MSEGQLERNIGFLEAMTLGGGTMIGAGIFILPGIAAEGAGPASSVSFLIAGFVALLAALSLSELATGMPIAGGSYHYVNRALGGFFGSIVGWGMWTGLMFASAFYMIGFGQYLVEPIPFLDGRALVVLFGLVGLSLIVGVNYYGTEESSQLQNVMIGAETVVVLAYVALGLFFIDPTNLEPFAPTGPSGVIATTGVVFVSFLGFEIIATIAGEVKDPSRNIPLTMILSVVLVTILYALVMIVTTGVLPYQSIGESLVPVSDVAVVFAGTVGVVSIVAAAAIAAISSSNSSVLAAARVNFAMGRDDLMSDWLNVTHDRFGTPHRAIIATGAVIALLIAAGLQIEAIVALLAEVASFSFLVSYSLVHVALVVFRRADPEDYDPSFKIPDVLYPAVPVLGVILTLVVISQMAPVIILLGLGIVGIGVGWYFVYVRDHAIDRGLIDDAIAPTTDAYRVLVPVANPDTQRDLIRLAAATAHAYTDEGTPELVAVNVLQVTDPDPQQNVAAERLEHQRDLLEGARDIAAEVDVRLRTVAMTGERVDETVLKTIVDEEPDQVLLGWGGTLTRNGHVFGPNLDSVVEKAPCEATLVTLHDELIGTPVALAGPGPHSSVAARRAADFATVDGTVPTLLNVQQPMGDADSAASERGNAIIDEVAERAGLDSEEYERVVVVDDDIESAILETADQFDTICVGLSERSTASRVMFGTIAERISQEATSNVGIVRRSNEADEEY</sequence>
<dbReference type="InterPro" id="IPR006016">
    <property type="entry name" value="UspA"/>
</dbReference>
<feature type="domain" description="UspA" evidence="7">
    <location>
        <begin position="453"/>
        <end position="588"/>
    </location>
</feature>
<dbReference type="InterPro" id="IPR002293">
    <property type="entry name" value="AA/rel_permease1"/>
</dbReference>
<dbReference type="GO" id="GO:0005886">
    <property type="term" value="C:plasma membrane"/>
    <property type="evidence" value="ECO:0007669"/>
    <property type="project" value="UniProtKB-SubCell"/>
</dbReference>
<evidence type="ECO:0000313" key="9">
    <source>
        <dbReference type="Proteomes" id="UP001567572"/>
    </source>
</evidence>
<name>A0ABD5M7N9_9EURY</name>
<dbReference type="RefSeq" id="WP_371162999.1">
    <property type="nucleotide sequence ID" value="NZ_JBEDNX010000007.1"/>
</dbReference>
<dbReference type="EMBL" id="JBEDNY010000005">
    <property type="protein sequence ID" value="MEZ3164958.1"/>
    <property type="molecule type" value="Genomic_DNA"/>
</dbReference>
<comment type="subcellular location">
    <subcellularLocation>
        <location evidence="1">Cell membrane</location>
        <topology evidence="1">Multi-pass membrane protein</topology>
    </subcellularLocation>
</comment>
<evidence type="ECO:0000259" key="7">
    <source>
        <dbReference type="Pfam" id="PF00582"/>
    </source>
</evidence>
<dbReference type="Gene3D" id="3.40.50.620">
    <property type="entry name" value="HUPs"/>
    <property type="match status" value="2"/>
</dbReference>
<evidence type="ECO:0000313" key="8">
    <source>
        <dbReference type="EMBL" id="MEZ3164958.1"/>
    </source>
</evidence>
<keyword evidence="5 6" id="KW-0472">Membrane</keyword>
<gene>
    <name evidence="8" type="ORF">ABNG04_13925</name>
</gene>
<dbReference type="SUPFAM" id="SSF52402">
    <property type="entry name" value="Adenine nucleotide alpha hydrolases-like"/>
    <property type="match status" value="2"/>
</dbReference>
<dbReference type="Pfam" id="PF00582">
    <property type="entry name" value="Usp"/>
    <property type="match status" value="2"/>
</dbReference>
<feature type="transmembrane region" description="Helical" evidence="6">
    <location>
        <begin position="156"/>
        <end position="174"/>
    </location>
</feature>
<feature type="transmembrane region" description="Helical" evidence="6">
    <location>
        <begin position="12"/>
        <end position="36"/>
    </location>
</feature>
<keyword evidence="3 6" id="KW-0812">Transmembrane</keyword>
<dbReference type="PANTHER" id="PTHR42770">
    <property type="entry name" value="AMINO ACID TRANSPORTER-RELATED"/>
    <property type="match status" value="1"/>
</dbReference>
<keyword evidence="2" id="KW-1003">Cell membrane</keyword>
<feature type="transmembrane region" description="Helical" evidence="6">
    <location>
        <begin position="352"/>
        <end position="371"/>
    </location>
</feature>
<protein>
    <submittedName>
        <fullName evidence="8">Amino acid permease</fullName>
    </submittedName>
</protein>
<dbReference type="Gene3D" id="1.20.1740.10">
    <property type="entry name" value="Amino acid/polyamine transporter I"/>
    <property type="match status" value="1"/>
</dbReference>
<evidence type="ECO:0000256" key="5">
    <source>
        <dbReference type="ARBA" id="ARBA00023136"/>
    </source>
</evidence>
<evidence type="ECO:0000256" key="2">
    <source>
        <dbReference type="ARBA" id="ARBA00022475"/>
    </source>
</evidence>
<feature type="domain" description="UspA" evidence="7">
    <location>
        <begin position="606"/>
        <end position="722"/>
    </location>
</feature>
<feature type="transmembrane region" description="Helical" evidence="6">
    <location>
        <begin position="125"/>
        <end position="144"/>
    </location>
</feature>
<keyword evidence="4 6" id="KW-1133">Transmembrane helix</keyword>
<comment type="caution">
    <text evidence="8">The sequence shown here is derived from an EMBL/GenBank/DDBJ whole genome shotgun (WGS) entry which is preliminary data.</text>
</comment>
<evidence type="ECO:0000256" key="3">
    <source>
        <dbReference type="ARBA" id="ARBA00022692"/>
    </source>
</evidence>
<feature type="transmembrane region" description="Helical" evidence="6">
    <location>
        <begin position="223"/>
        <end position="242"/>
    </location>
</feature>
<evidence type="ECO:0000256" key="1">
    <source>
        <dbReference type="ARBA" id="ARBA00004651"/>
    </source>
</evidence>
<dbReference type="PANTHER" id="PTHR42770:SF11">
    <property type="entry name" value="INNER MEMBRANE TRANSPORT PROTEIN YBAT"/>
    <property type="match status" value="1"/>
</dbReference>
<dbReference type="CDD" id="cd00293">
    <property type="entry name" value="USP-like"/>
    <property type="match status" value="1"/>
</dbReference>